<dbReference type="NCBIfam" id="NF008726">
    <property type="entry name" value="PRK11728.1"/>
    <property type="match status" value="1"/>
</dbReference>
<dbReference type="RefSeq" id="WP_190257858.1">
    <property type="nucleotide sequence ID" value="NZ_BMPI01000114.1"/>
</dbReference>
<dbReference type="Proteomes" id="UP000642070">
    <property type="component" value="Unassembled WGS sequence"/>
</dbReference>
<reference evidence="7" key="1">
    <citation type="journal article" date="2014" name="Int. J. Syst. Evol. Microbiol.">
        <title>Complete genome sequence of Corynebacterium casei LMG S-19264T (=DSM 44701T), isolated from a smear-ripened cheese.</title>
        <authorList>
            <consortium name="US DOE Joint Genome Institute (JGI-PGF)"/>
            <person name="Walter F."/>
            <person name="Albersmeier A."/>
            <person name="Kalinowski J."/>
            <person name="Ruckert C."/>
        </authorList>
    </citation>
    <scope>NUCLEOTIDE SEQUENCE</scope>
    <source>
        <strain evidence="7">JCM 19831</strain>
    </source>
</reference>
<keyword evidence="4" id="KW-0560">Oxidoreductase</keyword>
<dbReference type="Gene3D" id="3.50.50.60">
    <property type="entry name" value="FAD/NAD(P)-binding domain"/>
    <property type="match status" value="1"/>
</dbReference>
<keyword evidence="2" id="KW-0285">Flavoprotein</keyword>
<dbReference type="EMBL" id="BMPI01000114">
    <property type="protein sequence ID" value="GGM87890.1"/>
    <property type="molecule type" value="Genomic_DNA"/>
</dbReference>
<dbReference type="InterPro" id="IPR006076">
    <property type="entry name" value="FAD-dep_OxRdtase"/>
</dbReference>
<keyword evidence="8" id="KW-1185">Reference proteome</keyword>
<sequence length="395" mass="42166">MRYVVIGGGIVGLATAHRLTQEHPDAQVTVVEKEQTWGAHQTGHNSGVIHAGVYYKPGSLKATLCKAGSASMVAFCQEHDIPHRVTGKLIVATDPAELPRLHALHERAKANGLPVRLVGPAEAREYEPEVACVEGIHVASTGIADFGAVCVTLAALLEKSGATLRTGARVTGIRSSNREIVVRTTAGDIVGDVLVNCAGLHADRVARMAGIRPPARIIPFRGEYYELREDRRHLVNGLIYPVPDPQFPFLGVHLTRMVDGSVHAGPNAVLAMAREGYTWGRIRPGDVADAVGYSGLWALARRHLRYGITEVRRSLSKRRFAASLARLVPAVTADDLVPAAAGVRAQAITPKGDLVDDFLIVEEGGGRQVHVLNAPSPAATSSLEIAKYIAARLPA</sequence>
<dbReference type="SUPFAM" id="SSF51905">
    <property type="entry name" value="FAD/NAD(P)-binding domain"/>
    <property type="match status" value="1"/>
</dbReference>
<accession>A0A917UHH3</accession>
<evidence type="ECO:0000256" key="2">
    <source>
        <dbReference type="ARBA" id="ARBA00022630"/>
    </source>
</evidence>
<evidence type="ECO:0000313" key="7">
    <source>
        <dbReference type="EMBL" id="GGM87890.1"/>
    </source>
</evidence>
<dbReference type="GO" id="GO:0047545">
    <property type="term" value="F:(S)-2-hydroxyglutarate dehydrogenase activity"/>
    <property type="evidence" value="ECO:0007669"/>
    <property type="project" value="TreeGrafter"/>
</dbReference>
<evidence type="ECO:0000256" key="1">
    <source>
        <dbReference type="ARBA" id="ARBA00001974"/>
    </source>
</evidence>
<proteinExistence type="inferred from homology"/>
<protein>
    <submittedName>
        <fullName evidence="7">Hydroxyglutarate oxidase</fullName>
    </submittedName>
</protein>
<comment type="caution">
    <text evidence="7">The sequence shown here is derived from an EMBL/GenBank/DDBJ whole genome shotgun (WGS) entry which is preliminary data.</text>
</comment>
<comment type="cofactor">
    <cofactor evidence="1">
        <name>FAD</name>
        <dbReference type="ChEBI" id="CHEBI:57692"/>
    </cofactor>
</comment>
<dbReference type="InterPro" id="IPR036188">
    <property type="entry name" value="FAD/NAD-bd_sf"/>
</dbReference>
<evidence type="ECO:0000259" key="6">
    <source>
        <dbReference type="Pfam" id="PF01266"/>
    </source>
</evidence>
<dbReference type="PANTHER" id="PTHR43104">
    <property type="entry name" value="L-2-HYDROXYGLUTARATE DEHYDROGENASE, MITOCHONDRIAL"/>
    <property type="match status" value="1"/>
</dbReference>
<dbReference type="PANTHER" id="PTHR43104:SF2">
    <property type="entry name" value="L-2-HYDROXYGLUTARATE DEHYDROGENASE, MITOCHONDRIAL"/>
    <property type="match status" value="1"/>
</dbReference>
<feature type="domain" description="FAD dependent oxidoreductase" evidence="6">
    <location>
        <begin position="3"/>
        <end position="392"/>
    </location>
</feature>
<dbReference type="AlphaFoldDB" id="A0A917UHH3"/>
<dbReference type="GO" id="GO:0005737">
    <property type="term" value="C:cytoplasm"/>
    <property type="evidence" value="ECO:0007669"/>
    <property type="project" value="TreeGrafter"/>
</dbReference>
<keyword evidence="3" id="KW-0274">FAD</keyword>
<comment type="similarity">
    <text evidence="5">Belongs to the L2HGDH family.</text>
</comment>
<dbReference type="Pfam" id="PF01266">
    <property type="entry name" value="DAO"/>
    <property type="match status" value="1"/>
</dbReference>
<evidence type="ECO:0000313" key="8">
    <source>
        <dbReference type="Proteomes" id="UP000642070"/>
    </source>
</evidence>
<gene>
    <name evidence="7" type="ORF">GCM10007977_107260</name>
</gene>
<name>A0A917UHH3_9ACTN</name>
<evidence type="ECO:0000256" key="5">
    <source>
        <dbReference type="ARBA" id="ARBA00037941"/>
    </source>
</evidence>
<dbReference type="Gene3D" id="3.30.9.10">
    <property type="entry name" value="D-Amino Acid Oxidase, subunit A, domain 2"/>
    <property type="match status" value="1"/>
</dbReference>
<reference evidence="7" key="2">
    <citation type="submission" date="2020-09" db="EMBL/GenBank/DDBJ databases">
        <authorList>
            <person name="Sun Q."/>
            <person name="Ohkuma M."/>
        </authorList>
    </citation>
    <scope>NUCLEOTIDE SEQUENCE</scope>
    <source>
        <strain evidence="7">JCM 19831</strain>
    </source>
</reference>
<evidence type="ECO:0000256" key="4">
    <source>
        <dbReference type="ARBA" id="ARBA00023002"/>
    </source>
</evidence>
<organism evidence="7 8">
    <name type="scientific">Dactylosporangium sucinum</name>
    <dbReference type="NCBI Taxonomy" id="1424081"/>
    <lineage>
        <taxon>Bacteria</taxon>
        <taxon>Bacillati</taxon>
        <taxon>Actinomycetota</taxon>
        <taxon>Actinomycetes</taxon>
        <taxon>Micromonosporales</taxon>
        <taxon>Micromonosporaceae</taxon>
        <taxon>Dactylosporangium</taxon>
    </lineage>
</organism>
<evidence type="ECO:0000256" key="3">
    <source>
        <dbReference type="ARBA" id="ARBA00022827"/>
    </source>
</evidence>